<gene>
    <name evidence="1" type="ORF">SCHCODRAFT_85283</name>
</gene>
<dbReference type="VEuPathDB" id="FungiDB:SCHCODRAFT_02277860"/>
<dbReference type="EMBL" id="GL377306">
    <property type="protein sequence ID" value="EFI97508.1"/>
    <property type="molecule type" value="Genomic_DNA"/>
</dbReference>
<keyword evidence="2" id="KW-1185">Reference proteome</keyword>
<dbReference type="GeneID" id="9596497"/>
<evidence type="ECO:0000313" key="2">
    <source>
        <dbReference type="Proteomes" id="UP000007431"/>
    </source>
</evidence>
<protein>
    <submittedName>
        <fullName evidence="1">Expressed protein</fullName>
    </submittedName>
</protein>
<name>D8Q617_SCHCM</name>
<dbReference type="OrthoDB" id="10424952at2759"/>
<dbReference type="Proteomes" id="UP000007431">
    <property type="component" value="Unassembled WGS sequence"/>
</dbReference>
<sequence>MAGKWGLDQRCAWLLSCSFAFASRSIFEKASYSHIMSSARISDAHHTSNALRFAAQAVSSSPNWTLGAGLGIYNQAVEGNGSGGHMGAASGATVPPIIDMRRPWGEIEQILLRDASWTVPAFSSPAMVIVRAGEGSPIPVTLPGSSSHAPWSRAQLLQAVHRALNTPLDTPGHRLIDTVGEHAYYGGFSQVDGRTVSLCVVTRNEARRQFSGNL</sequence>
<dbReference type="AlphaFoldDB" id="D8Q617"/>
<dbReference type="RefSeq" id="XP_003032411.1">
    <property type="nucleotide sequence ID" value="XM_003032365.1"/>
</dbReference>
<accession>D8Q617</accession>
<dbReference type="HOGENOM" id="CLU_1289598_0_0_1"/>
<dbReference type="InParanoid" id="D8Q617"/>
<evidence type="ECO:0000313" key="1">
    <source>
        <dbReference type="EMBL" id="EFI97508.1"/>
    </source>
</evidence>
<organism evidence="2">
    <name type="scientific">Schizophyllum commune (strain H4-8 / FGSC 9210)</name>
    <name type="common">Split gill fungus</name>
    <dbReference type="NCBI Taxonomy" id="578458"/>
    <lineage>
        <taxon>Eukaryota</taxon>
        <taxon>Fungi</taxon>
        <taxon>Dikarya</taxon>
        <taxon>Basidiomycota</taxon>
        <taxon>Agaricomycotina</taxon>
        <taxon>Agaricomycetes</taxon>
        <taxon>Agaricomycetidae</taxon>
        <taxon>Agaricales</taxon>
        <taxon>Schizophyllaceae</taxon>
        <taxon>Schizophyllum</taxon>
    </lineage>
</organism>
<proteinExistence type="predicted"/>
<reference evidence="1 2" key="1">
    <citation type="journal article" date="2010" name="Nat. Biotechnol.">
        <title>Genome sequence of the model mushroom Schizophyllum commune.</title>
        <authorList>
            <person name="Ohm R.A."/>
            <person name="de Jong J.F."/>
            <person name="Lugones L.G."/>
            <person name="Aerts A."/>
            <person name="Kothe E."/>
            <person name="Stajich J.E."/>
            <person name="de Vries R.P."/>
            <person name="Record E."/>
            <person name="Levasseur A."/>
            <person name="Baker S.E."/>
            <person name="Bartholomew K.A."/>
            <person name="Coutinho P.M."/>
            <person name="Erdmann S."/>
            <person name="Fowler T.J."/>
            <person name="Gathman A.C."/>
            <person name="Lombard V."/>
            <person name="Henrissat B."/>
            <person name="Knabe N."/>
            <person name="Kuees U."/>
            <person name="Lilly W.W."/>
            <person name="Lindquist E."/>
            <person name="Lucas S."/>
            <person name="Magnuson J.K."/>
            <person name="Piumi F."/>
            <person name="Raudaskoski M."/>
            <person name="Salamov A."/>
            <person name="Schmutz J."/>
            <person name="Schwarze F.W.M.R."/>
            <person name="vanKuyk P.A."/>
            <person name="Horton J.S."/>
            <person name="Grigoriev I.V."/>
            <person name="Woesten H.A.B."/>
        </authorList>
    </citation>
    <scope>NUCLEOTIDE SEQUENCE [LARGE SCALE GENOMIC DNA]</scope>
    <source>
        <strain evidence="2">H4-8 / FGSC 9210</strain>
    </source>
</reference>
<dbReference type="KEGG" id="scm:SCHCO_02277860"/>